<gene>
    <name evidence="3" type="ORF">FIBRA_02566</name>
</gene>
<dbReference type="InterPro" id="IPR011009">
    <property type="entry name" value="Kinase-like_dom_sf"/>
</dbReference>
<dbReference type="Pfam" id="PF07714">
    <property type="entry name" value="PK_Tyr_Ser-Thr"/>
    <property type="match status" value="1"/>
</dbReference>
<organism evidence="3 4">
    <name type="scientific">Fibroporia radiculosa</name>
    <dbReference type="NCBI Taxonomy" id="599839"/>
    <lineage>
        <taxon>Eukaryota</taxon>
        <taxon>Fungi</taxon>
        <taxon>Dikarya</taxon>
        <taxon>Basidiomycota</taxon>
        <taxon>Agaricomycotina</taxon>
        <taxon>Agaricomycetes</taxon>
        <taxon>Polyporales</taxon>
        <taxon>Fibroporiaceae</taxon>
        <taxon>Fibroporia</taxon>
    </lineage>
</organism>
<dbReference type="InParanoid" id="J4HV52"/>
<protein>
    <recommendedName>
        <fullName evidence="2">Protein kinase domain-containing protein</fullName>
    </recommendedName>
</protein>
<keyword evidence="4" id="KW-1185">Reference proteome</keyword>
<dbReference type="PANTHER" id="PTHR44329">
    <property type="entry name" value="SERINE/THREONINE-PROTEIN KINASE TNNI3K-RELATED"/>
    <property type="match status" value="1"/>
</dbReference>
<dbReference type="GeneID" id="24095443"/>
<evidence type="ECO:0000313" key="3">
    <source>
        <dbReference type="EMBL" id="CCM00532.1"/>
    </source>
</evidence>
<dbReference type="InterPro" id="IPR008271">
    <property type="entry name" value="Ser/Thr_kinase_AS"/>
</dbReference>
<sequence>MAVPTDFVNLPRWIDKLYNGLKKWATWDFLTAIVEWESCCDIIVELSEDAESINPKHKINMDKELEELVIRDLVDPIQAVVSSKRKMDAVMEFEESEAEAFIEYLHRGMGIFTAKSDEYRTTFHLIRKLCAHHRCWPKAFSISKNLTTVGKQPAGSGSFADVWEGNYGKQAVAVKAIRIASSGDLQTMMKSFCKEAVVWKYLTHPNVVPFLGINTTLFKLCMVSKWMEGGDIRSYLNEKPDAYRPDLILDIAYGVKYLHSVGIVHGDLKGLNILVDENSHACIGDFGLTSVKYESTSMNMATLASVSPGSLRWMAPEMLDPESFDMEITTTLVESDVYSFAMVMWEIFTTQVPFAEFRMDAQVMNQVLNGNRPPQPKSAAKLGLTDEVWEIMEDCWKTKWSKWPKISKVIDWLEYEFDEFEKQNSASDAPSSEAEDSSDEDA</sequence>
<dbReference type="AlphaFoldDB" id="J4HV52"/>
<dbReference type="Gene3D" id="1.10.510.10">
    <property type="entry name" value="Transferase(Phosphotransferase) domain 1"/>
    <property type="match status" value="1"/>
</dbReference>
<dbReference type="InterPro" id="IPR000719">
    <property type="entry name" value="Prot_kinase_dom"/>
</dbReference>
<name>J4HV52_9APHY</name>
<proteinExistence type="predicted"/>
<dbReference type="EMBL" id="HE796987">
    <property type="protein sequence ID" value="CCM00532.1"/>
    <property type="molecule type" value="Genomic_DNA"/>
</dbReference>
<dbReference type="InterPro" id="IPR051681">
    <property type="entry name" value="Ser/Thr_Kinases-Pseudokinases"/>
</dbReference>
<dbReference type="STRING" id="599839.J4HV52"/>
<evidence type="ECO:0000259" key="2">
    <source>
        <dbReference type="PROSITE" id="PS50011"/>
    </source>
</evidence>
<feature type="region of interest" description="Disordered" evidence="1">
    <location>
        <begin position="421"/>
        <end position="442"/>
    </location>
</feature>
<feature type="domain" description="Protein kinase" evidence="2">
    <location>
        <begin position="148"/>
        <end position="418"/>
    </location>
</feature>
<dbReference type="GO" id="GO:0004674">
    <property type="term" value="F:protein serine/threonine kinase activity"/>
    <property type="evidence" value="ECO:0007669"/>
    <property type="project" value="TreeGrafter"/>
</dbReference>
<dbReference type="Proteomes" id="UP000006352">
    <property type="component" value="Unassembled WGS sequence"/>
</dbReference>
<dbReference type="OrthoDB" id="2791079at2759"/>
<dbReference type="PANTHER" id="PTHR44329:SF214">
    <property type="entry name" value="PROTEIN KINASE DOMAIN-CONTAINING PROTEIN"/>
    <property type="match status" value="1"/>
</dbReference>
<dbReference type="PROSITE" id="PS50011">
    <property type="entry name" value="PROTEIN_KINASE_DOM"/>
    <property type="match status" value="1"/>
</dbReference>
<dbReference type="InterPro" id="IPR001245">
    <property type="entry name" value="Ser-Thr/Tyr_kinase_cat_dom"/>
</dbReference>
<evidence type="ECO:0000313" key="4">
    <source>
        <dbReference type="Proteomes" id="UP000006352"/>
    </source>
</evidence>
<dbReference type="SUPFAM" id="SSF56112">
    <property type="entry name" value="Protein kinase-like (PK-like)"/>
    <property type="match status" value="1"/>
</dbReference>
<accession>J4HV52</accession>
<dbReference type="RefSeq" id="XP_012179815.1">
    <property type="nucleotide sequence ID" value="XM_012324425.1"/>
</dbReference>
<dbReference type="SMART" id="SM00220">
    <property type="entry name" value="S_TKc"/>
    <property type="match status" value="1"/>
</dbReference>
<feature type="compositionally biased region" description="Acidic residues" evidence="1">
    <location>
        <begin position="433"/>
        <end position="442"/>
    </location>
</feature>
<evidence type="ECO:0000256" key="1">
    <source>
        <dbReference type="SAM" id="MobiDB-lite"/>
    </source>
</evidence>
<dbReference type="GO" id="GO:0005524">
    <property type="term" value="F:ATP binding"/>
    <property type="evidence" value="ECO:0007669"/>
    <property type="project" value="InterPro"/>
</dbReference>
<dbReference type="HOGENOM" id="CLU_000288_7_18_1"/>
<reference evidence="3 4" key="1">
    <citation type="journal article" date="2012" name="Appl. Environ. Microbiol.">
        <title>Short-read sequencing for genomic analysis of the brown rot fungus Fibroporia radiculosa.</title>
        <authorList>
            <person name="Tang J.D."/>
            <person name="Perkins A.D."/>
            <person name="Sonstegard T.S."/>
            <person name="Schroeder S.G."/>
            <person name="Burgess S.C."/>
            <person name="Diehl S.V."/>
        </authorList>
    </citation>
    <scope>NUCLEOTIDE SEQUENCE [LARGE SCALE GENOMIC DNA]</scope>
    <source>
        <strain evidence="3 4">TFFH 294</strain>
    </source>
</reference>
<dbReference type="PROSITE" id="PS00108">
    <property type="entry name" value="PROTEIN_KINASE_ST"/>
    <property type="match status" value="1"/>
</dbReference>